<evidence type="ECO:0000256" key="1">
    <source>
        <dbReference type="ARBA" id="ARBA00004713"/>
    </source>
</evidence>
<proteinExistence type="inferred from homology"/>
<feature type="domain" description="3-deoxy-D-manno-octulosonic-acid transferase N-terminal" evidence="9">
    <location>
        <begin position="46"/>
        <end position="206"/>
    </location>
</feature>
<dbReference type="GO" id="GO:0043842">
    <property type="term" value="F:Kdo transferase activity"/>
    <property type="evidence" value="ECO:0007669"/>
    <property type="project" value="UniProtKB-EC"/>
</dbReference>
<evidence type="ECO:0000259" key="9">
    <source>
        <dbReference type="Pfam" id="PF04413"/>
    </source>
</evidence>
<dbReference type="EMBL" id="JACVDC010000001">
    <property type="protein sequence ID" value="MBC9794383.1"/>
    <property type="molecule type" value="Genomic_DNA"/>
</dbReference>
<comment type="caution">
    <text evidence="10">The sequence shown here is derived from an EMBL/GenBank/DDBJ whole genome shotgun (WGS) entry which is preliminary data.</text>
</comment>
<keyword evidence="8" id="KW-1003">Cell membrane</keyword>
<dbReference type="InterPro" id="IPR039901">
    <property type="entry name" value="Kdotransferase"/>
</dbReference>
<dbReference type="InterPro" id="IPR007507">
    <property type="entry name" value="Glycos_transf_N"/>
</dbReference>
<organism evidence="10 11">
    <name type="scientific">Sinomicrobium weinanense</name>
    <dbReference type="NCBI Taxonomy" id="2842200"/>
    <lineage>
        <taxon>Bacteria</taxon>
        <taxon>Pseudomonadati</taxon>
        <taxon>Bacteroidota</taxon>
        <taxon>Flavobacteriia</taxon>
        <taxon>Flavobacteriales</taxon>
        <taxon>Flavobacteriaceae</taxon>
        <taxon>Sinomicrobium</taxon>
    </lineage>
</organism>
<comment type="pathway">
    <text evidence="1 8">Bacterial outer membrane biogenesis; LPS core biosynthesis.</text>
</comment>
<dbReference type="Gene3D" id="3.40.50.2000">
    <property type="entry name" value="Glycogen Phosphorylase B"/>
    <property type="match status" value="1"/>
</dbReference>
<keyword evidence="11" id="KW-1185">Reference proteome</keyword>
<name>A0A926JN72_9FLAO</name>
<dbReference type="Pfam" id="PF04413">
    <property type="entry name" value="Glycos_transf_N"/>
    <property type="match status" value="1"/>
</dbReference>
<dbReference type="PANTHER" id="PTHR42755">
    <property type="entry name" value="3-DEOXY-MANNO-OCTULOSONATE CYTIDYLYLTRANSFERASE"/>
    <property type="match status" value="1"/>
</dbReference>
<evidence type="ECO:0000256" key="2">
    <source>
        <dbReference type="ARBA" id="ARBA00012621"/>
    </source>
</evidence>
<accession>A0A926JN72</accession>
<comment type="function">
    <text evidence="8">Involved in lipopolysaccharide (LPS) biosynthesis. Catalyzes the transfer of 3-deoxy-D-manno-octulosonate (Kdo) residue(s) from CMP-Kdo to lipid IV(A), the tetraacyldisaccharide-1,4'-bisphosphate precursor of lipid A.</text>
</comment>
<sequence>MLFIYNILVSLAGLLLKVIALFHKKTGLFVNGRKMVFTALKQQIAPGDRVIWFHTASLGEFEQGLPVIEKVKAGFPEHKILVTFFSPSGYEVKKNSKTADIITYLPLDTKSKVKKFLDIVQPELAVFVKYEFWPNYLHALKKRGINTILISAIFRKNQLFFKPYGGFMRRSLRTFTRFFVQDEQSKTLLNNAGIEQVTVSGDTRLDRVSEILLRDNSLDFMEAFRDNRPCFVAGSTWPEDEELLTHLINQNNTDTKFVLAPHHIKPSHNEELKRSIRKKVALYSEREGKNLSEYDVLIADTIGILTRIYSYADMAYVGGGMGSTGLHNILEPAVFGIPVIIGKHYSRFKEANELVALGGTLSVSGKEQLYDAFLKLTKNEPFRKETGQINAGYIKKNKGAVIQILEFIRTLL</sequence>
<evidence type="ECO:0000256" key="5">
    <source>
        <dbReference type="ARBA" id="ARBA00031445"/>
    </source>
</evidence>
<dbReference type="GO" id="GO:0009244">
    <property type="term" value="P:lipopolysaccharide core region biosynthetic process"/>
    <property type="evidence" value="ECO:0007669"/>
    <property type="project" value="UniProtKB-UniRule"/>
</dbReference>
<dbReference type="EC" id="2.4.99.12" evidence="2 8"/>
<dbReference type="AlphaFoldDB" id="A0A926JN72"/>
<keyword evidence="8" id="KW-0472">Membrane</keyword>
<dbReference type="GO" id="GO:0009245">
    <property type="term" value="P:lipid A biosynthetic process"/>
    <property type="evidence" value="ECO:0007669"/>
    <property type="project" value="TreeGrafter"/>
</dbReference>
<evidence type="ECO:0000256" key="6">
    <source>
        <dbReference type="ARBA" id="ARBA00049183"/>
    </source>
</evidence>
<comment type="catalytic activity">
    <reaction evidence="6 8">
        <text>lipid IVA (E. coli) + CMP-3-deoxy-beta-D-manno-octulosonate = alpha-Kdo-(2-&gt;6)-lipid IVA (E. coli) + CMP + H(+)</text>
        <dbReference type="Rhea" id="RHEA:28066"/>
        <dbReference type="ChEBI" id="CHEBI:15378"/>
        <dbReference type="ChEBI" id="CHEBI:58603"/>
        <dbReference type="ChEBI" id="CHEBI:60364"/>
        <dbReference type="ChEBI" id="CHEBI:60377"/>
        <dbReference type="ChEBI" id="CHEBI:85987"/>
        <dbReference type="EC" id="2.4.99.12"/>
    </reaction>
</comment>
<feature type="active site" description="Proton acceptor" evidence="7">
    <location>
        <position position="60"/>
    </location>
</feature>
<dbReference type="PANTHER" id="PTHR42755:SF1">
    <property type="entry name" value="3-DEOXY-D-MANNO-OCTULOSONIC ACID TRANSFERASE, MITOCHONDRIAL-RELATED"/>
    <property type="match status" value="1"/>
</dbReference>
<dbReference type="GO" id="GO:0005886">
    <property type="term" value="C:plasma membrane"/>
    <property type="evidence" value="ECO:0007669"/>
    <property type="project" value="UniProtKB-SubCell"/>
</dbReference>
<protein>
    <recommendedName>
        <fullName evidence="3 8">3-deoxy-D-manno-octulosonic acid transferase</fullName>
        <shortName evidence="8">Kdo transferase</shortName>
        <ecNumber evidence="2 8">2.4.99.12</ecNumber>
    </recommendedName>
    <alternativeName>
        <fullName evidence="5 8">Lipid IV(A) 3-deoxy-D-manno-octulosonic acid transferase</fullName>
    </alternativeName>
</protein>
<comment type="subcellular location">
    <subcellularLocation>
        <location evidence="8">Cell membrane</location>
    </subcellularLocation>
</comment>
<reference evidence="10 11" key="1">
    <citation type="submission" date="2020-09" db="EMBL/GenBank/DDBJ databases">
        <title>Sinomicrobium weinanense sp. nov., a halophilic bacteria isolated from saline-alkali soil.</title>
        <authorList>
            <person name="Wu P."/>
            <person name="Ren H."/>
            <person name="Mei Y."/>
            <person name="Liang Y."/>
            <person name="Chen Z."/>
        </authorList>
    </citation>
    <scope>NUCLEOTIDE SEQUENCE [LARGE SCALE GENOMIC DNA]</scope>
    <source>
        <strain evidence="10 11">FJxs</strain>
    </source>
</reference>
<comment type="similarity">
    <text evidence="8">Belongs to the glycosyltransferase group 1 family.</text>
</comment>
<dbReference type="Proteomes" id="UP000653730">
    <property type="component" value="Unassembled WGS sequence"/>
</dbReference>
<evidence type="ECO:0000256" key="7">
    <source>
        <dbReference type="PIRSR" id="PIRSR639901-1"/>
    </source>
</evidence>
<keyword evidence="8" id="KW-0448">Lipopolysaccharide biosynthesis</keyword>
<evidence type="ECO:0000256" key="8">
    <source>
        <dbReference type="RuleBase" id="RU365103"/>
    </source>
</evidence>
<evidence type="ECO:0000313" key="11">
    <source>
        <dbReference type="Proteomes" id="UP000653730"/>
    </source>
</evidence>
<dbReference type="InterPro" id="IPR038107">
    <property type="entry name" value="Glycos_transf_N_sf"/>
</dbReference>
<gene>
    <name evidence="10" type="ORF">IBL28_00270</name>
</gene>
<evidence type="ECO:0000313" key="10">
    <source>
        <dbReference type="EMBL" id="MBC9794383.1"/>
    </source>
</evidence>
<dbReference type="Gene3D" id="3.40.50.11720">
    <property type="entry name" value="3-Deoxy-D-manno-octulosonic-acid transferase, N-terminal domain"/>
    <property type="match status" value="1"/>
</dbReference>
<evidence type="ECO:0000256" key="3">
    <source>
        <dbReference type="ARBA" id="ARBA00019077"/>
    </source>
</evidence>
<keyword evidence="4 8" id="KW-0808">Transferase</keyword>
<evidence type="ECO:0000256" key="4">
    <source>
        <dbReference type="ARBA" id="ARBA00022679"/>
    </source>
</evidence>